<evidence type="ECO:0000256" key="3">
    <source>
        <dbReference type="ARBA" id="ARBA00022692"/>
    </source>
</evidence>
<sequence length="249" mass="27703">MDIFKAVFCCFNSEDDPAFKPLVEKQPMSDGFTKSAYDTFDLKAYTSALENTAGYAIQALPPPYISQDYSCRMNEKKIADSIVTRLYAADTRDALRDEFRAQDWTNTLARHILDGLVSTINSGKVMGGAVKEAYDKVAPQVEDFVREHPVLTAVMAILIAICILEYLVPWAVAALGFGELGPIEGSFAAWWQSLYGDVPYGSLISLLQRFGMRFGKTACVNQEELDKALNEQRVDGNHVAEKYTDEGRL</sequence>
<keyword evidence="3 6" id="KW-0812">Transmembrane</keyword>
<evidence type="ECO:0000256" key="1">
    <source>
        <dbReference type="ARBA" id="ARBA00004141"/>
    </source>
</evidence>
<comment type="similarity">
    <text evidence="2">Belongs to the IFI6/IFI27 family.</text>
</comment>
<dbReference type="Pfam" id="PF06140">
    <property type="entry name" value="Ifi-6-16"/>
    <property type="match status" value="1"/>
</dbReference>
<dbReference type="Proteomes" id="UP000298493">
    <property type="component" value="Unassembled WGS sequence"/>
</dbReference>
<evidence type="ECO:0000256" key="2">
    <source>
        <dbReference type="ARBA" id="ARBA00007262"/>
    </source>
</evidence>
<dbReference type="InterPro" id="IPR038213">
    <property type="entry name" value="IFI6/IFI27-like_sf"/>
</dbReference>
<feature type="transmembrane region" description="Helical" evidence="6">
    <location>
        <begin position="150"/>
        <end position="168"/>
    </location>
</feature>
<keyword evidence="4 6" id="KW-1133">Transmembrane helix</keyword>
<reference evidence="7 8" key="1">
    <citation type="submission" date="2019-04" db="EMBL/GenBank/DDBJ databases">
        <title>High contiguity whole genome sequence and gene annotation resource for two Venturia nashicola isolates.</title>
        <authorList>
            <person name="Prokchorchik M."/>
            <person name="Won K."/>
            <person name="Lee Y."/>
            <person name="Choi E.D."/>
            <person name="Segonzac C."/>
            <person name="Sohn K.H."/>
        </authorList>
    </citation>
    <scope>NUCLEOTIDE SEQUENCE [LARGE SCALE GENOMIC DNA]</scope>
    <source>
        <strain evidence="7 8">PRI2</strain>
    </source>
</reference>
<keyword evidence="8" id="KW-1185">Reference proteome</keyword>
<evidence type="ECO:0000256" key="5">
    <source>
        <dbReference type="ARBA" id="ARBA00023136"/>
    </source>
</evidence>
<keyword evidence="5 6" id="KW-0472">Membrane</keyword>
<dbReference type="InterPro" id="IPR009311">
    <property type="entry name" value="IFI6/IFI27-like"/>
</dbReference>
<dbReference type="Gene3D" id="6.10.110.10">
    <property type="match status" value="1"/>
</dbReference>
<evidence type="ECO:0000313" key="7">
    <source>
        <dbReference type="EMBL" id="TID26633.1"/>
    </source>
</evidence>
<evidence type="ECO:0000313" key="8">
    <source>
        <dbReference type="Proteomes" id="UP000298493"/>
    </source>
</evidence>
<comment type="caution">
    <text evidence="7">The sequence shown here is derived from an EMBL/GenBank/DDBJ whole genome shotgun (WGS) entry which is preliminary data.</text>
</comment>
<proteinExistence type="inferred from homology"/>
<gene>
    <name evidence="7" type="ORF">E6O75_ATG01126</name>
</gene>
<dbReference type="GO" id="GO:0016020">
    <property type="term" value="C:membrane"/>
    <property type="evidence" value="ECO:0007669"/>
    <property type="project" value="UniProtKB-SubCell"/>
</dbReference>
<dbReference type="OrthoDB" id="440424at2759"/>
<name>A0A4Z1PDK9_9PEZI</name>
<dbReference type="AlphaFoldDB" id="A0A4Z1PDK9"/>
<protein>
    <submittedName>
        <fullName evidence="7">Uncharacterized protein</fullName>
    </submittedName>
</protein>
<organism evidence="7 8">
    <name type="scientific">Venturia nashicola</name>
    <dbReference type="NCBI Taxonomy" id="86259"/>
    <lineage>
        <taxon>Eukaryota</taxon>
        <taxon>Fungi</taxon>
        <taxon>Dikarya</taxon>
        <taxon>Ascomycota</taxon>
        <taxon>Pezizomycotina</taxon>
        <taxon>Dothideomycetes</taxon>
        <taxon>Pleosporomycetidae</taxon>
        <taxon>Venturiales</taxon>
        <taxon>Venturiaceae</taxon>
        <taxon>Venturia</taxon>
    </lineage>
</organism>
<dbReference type="EMBL" id="SNSC02000002">
    <property type="protein sequence ID" value="TID26633.1"/>
    <property type="molecule type" value="Genomic_DNA"/>
</dbReference>
<comment type="subcellular location">
    <subcellularLocation>
        <location evidence="1">Membrane</location>
        <topology evidence="1">Multi-pass membrane protein</topology>
    </subcellularLocation>
</comment>
<evidence type="ECO:0000256" key="4">
    <source>
        <dbReference type="ARBA" id="ARBA00022989"/>
    </source>
</evidence>
<evidence type="ECO:0000256" key="6">
    <source>
        <dbReference type="SAM" id="Phobius"/>
    </source>
</evidence>
<feature type="transmembrane region" description="Helical" evidence="6">
    <location>
        <begin position="188"/>
        <end position="207"/>
    </location>
</feature>
<accession>A0A4Z1PDK9</accession>